<feature type="coiled-coil region" evidence="1">
    <location>
        <begin position="699"/>
        <end position="744"/>
    </location>
</feature>
<reference evidence="3" key="1">
    <citation type="submission" date="2013-04" db="EMBL/GenBank/DDBJ databases">
        <title>The Genome Sequence of Fonticula alba ATCC 38817.</title>
        <authorList>
            <consortium name="The Broad Institute Genomics Platform"/>
            <person name="Russ C."/>
            <person name="Cuomo C."/>
            <person name="Burger G."/>
            <person name="Gray M.W."/>
            <person name="Holland P.W.H."/>
            <person name="King N."/>
            <person name="Lang F.B.F."/>
            <person name="Roger A.J."/>
            <person name="Ruiz-Trillo I."/>
            <person name="Brown M."/>
            <person name="Walker B."/>
            <person name="Young S."/>
            <person name="Zeng Q."/>
            <person name="Gargeya S."/>
            <person name="Fitzgerald M."/>
            <person name="Haas B."/>
            <person name="Abouelleil A."/>
            <person name="Allen A.W."/>
            <person name="Alvarado L."/>
            <person name="Arachchi H.M."/>
            <person name="Berlin A.M."/>
            <person name="Chapman S.B."/>
            <person name="Gainer-Dewar J."/>
            <person name="Goldberg J."/>
            <person name="Griggs A."/>
            <person name="Gujja S."/>
            <person name="Hansen M."/>
            <person name="Howarth C."/>
            <person name="Imamovic A."/>
            <person name="Ireland A."/>
            <person name="Larimer J."/>
            <person name="McCowan C."/>
            <person name="Murphy C."/>
            <person name="Pearson M."/>
            <person name="Poon T.W."/>
            <person name="Priest M."/>
            <person name="Roberts A."/>
            <person name="Saif S."/>
            <person name="Shea T."/>
            <person name="Sisk P."/>
            <person name="Sykes S."/>
            <person name="Wortman J."/>
            <person name="Nusbaum C."/>
            <person name="Birren B."/>
        </authorList>
    </citation>
    <scope>NUCLEOTIDE SEQUENCE [LARGE SCALE GENOMIC DNA]</scope>
    <source>
        <strain evidence="3">ATCC 38817</strain>
    </source>
</reference>
<dbReference type="AlphaFoldDB" id="A0A058Z4B6"/>
<dbReference type="OMA" id="CLHNHTQ"/>
<feature type="compositionally biased region" description="Low complexity" evidence="2">
    <location>
        <begin position="238"/>
        <end position="273"/>
    </location>
</feature>
<protein>
    <submittedName>
        <fullName evidence="3">Uncharacterized protein</fullName>
    </submittedName>
</protein>
<dbReference type="EMBL" id="KB932207">
    <property type="protein sequence ID" value="KCV69129.1"/>
    <property type="molecule type" value="Genomic_DNA"/>
</dbReference>
<evidence type="ECO:0000313" key="3">
    <source>
        <dbReference type="EMBL" id="KCV69129.1"/>
    </source>
</evidence>
<feature type="coiled-coil region" evidence="1">
    <location>
        <begin position="392"/>
        <end position="433"/>
    </location>
</feature>
<keyword evidence="4" id="KW-1185">Reference proteome</keyword>
<feature type="compositionally biased region" description="Low complexity" evidence="2">
    <location>
        <begin position="103"/>
        <end position="156"/>
    </location>
</feature>
<evidence type="ECO:0000256" key="1">
    <source>
        <dbReference type="SAM" id="Coils"/>
    </source>
</evidence>
<feature type="coiled-coil region" evidence="1">
    <location>
        <begin position="339"/>
        <end position="366"/>
    </location>
</feature>
<feature type="compositionally biased region" description="Low complexity" evidence="2">
    <location>
        <begin position="188"/>
        <end position="198"/>
    </location>
</feature>
<dbReference type="Proteomes" id="UP000030693">
    <property type="component" value="Unassembled WGS sequence"/>
</dbReference>
<dbReference type="STRING" id="691883.A0A058Z4B6"/>
<accession>A0A058Z4B6</accession>
<gene>
    <name evidence="3" type="ORF">H696_04544</name>
</gene>
<feature type="coiled-coil region" evidence="1">
    <location>
        <begin position="462"/>
        <end position="535"/>
    </location>
</feature>
<feature type="compositionally biased region" description="Low complexity" evidence="2">
    <location>
        <begin position="8"/>
        <end position="19"/>
    </location>
</feature>
<evidence type="ECO:0000313" key="4">
    <source>
        <dbReference type="Proteomes" id="UP000030693"/>
    </source>
</evidence>
<organism evidence="3">
    <name type="scientific">Fonticula alba</name>
    <name type="common">Slime mold</name>
    <dbReference type="NCBI Taxonomy" id="691883"/>
    <lineage>
        <taxon>Eukaryota</taxon>
        <taxon>Rotosphaerida</taxon>
        <taxon>Fonticulaceae</taxon>
        <taxon>Fonticula</taxon>
    </lineage>
</organism>
<sequence>MNGFGDFSRSSAEASSASEQPATIVRPRDSMKDILTSGPPVDTATSGNTPAAAVMDEPALPSKPIAKTVSSSFSRSAGGFLGGFSSGFSDSGRDSASLRRSFSELAAEPSPALEEPPAKRPAPVVAEPAAEPATKPHVSRSSFSTSFTSFGSRSTSEQPPATDAAKQRPPLSRPAAPLSTSSGGGSSAGVSGALLANSDVETGRSFQGFTTGFSGRPAERRLSLPDVTPNSTTPLEGPLSRSGSELSHSGSELSRSGSSAPSSASGSASLSRSQDGHLSDGPLSLADLEKKPDVGLSSSQGTGGIVRNRAYAALESELTALRFNLAKETTLTDQLRARLTATTSALQRSELDLQRAREEAAQSSKRAADTQVSLAESMATLTASEQNFQMSLQRETNQRKIVENSLAVAETQLKELRAALELHSQTSATLKQDLQESGKLIESTEFQARVQEQDFKSLQLSLESERALRMSLDQQLEHLKKEFAGFQQEATSKETRLATELAHASAAVESLSAQVASLQGELATSQETITRLQADVHFERTTAEAAARDSSLALSQAEHDNRQVRQQESTQTTELAEVRRKLAATEAELAASRAEATASRAVADRLEAAAQQELLIRRRLEEDSANAANEAAKAQAHLRDFVDHTALTLQQQIRALHTELDAAGQKVISATHASQSQAHEADAARKRRAELETSILSMLEDHRVQLDDHLKAQQKLETQLDLERKRAAKMESDYEQKIQNLADNVYHP</sequence>
<feature type="compositionally biased region" description="Polar residues" evidence="2">
    <location>
        <begin position="204"/>
        <end position="213"/>
    </location>
</feature>
<proteinExistence type="predicted"/>
<evidence type="ECO:0000256" key="2">
    <source>
        <dbReference type="SAM" id="MobiDB-lite"/>
    </source>
</evidence>
<dbReference type="GeneID" id="20529269"/>
<dbReference type="RefSeq" id="XP_009496700.1">
    <property type="nucleotide sequence ID" value="XM_009498425.1"/>
</dbReference>
<feature type="region of interest" description="Disordered" evidence="2">
    <location>
        <begin position="1"/>
        <end position="61"/>
    </location>
</feature>
<feature type="region of interest" description="Disordered" evidence="2">
    <location>
        <begin position="83"/>
        <end position="302"/>
    </location>
</feature>
<keyword evidence="1" id="KW-0175">Coiled coil</keyword>
<name>A0A058Z4B6_FONAL</name>
<feature type="coiled-coil region" evidence="1">
    <location>
        <begin position="575"/>
        <end position="637"/>
    </location>
</feature>